<feature type="transmembrane region" description="Helical" evidence="9">
    <location>
        <begin position="47"/>
        <end position="64"/>
    </location>
</feature>
<dbReference type="GO" id="GO:0015740">
    <property type="term" value="P:C4-dicarboxylate transport"/>
    <property type="evidence" value="ECO:0007669"/>
    <property type="project" value="TreeGrafter"/>
</dbReference>
<gene>
    <name evidence="12" type="primary">yiaM_3</name>
    <name evidence="11" type="ORF">BJL90_18365</name>
    <name evidence="12" type="ORF">CLFO_26320</name>
</gene>
<comment type="subcellular location">
    <subcellularLocation>
        <location evidence="1">Cell inner membrane</location>
        <topology evidence="1">Multi-pass membrane protein</topology>
    </subcellularLocation>
</comment>
<dbReference type="GO" id="GO:0005886">
    <property type="term" value="C:plasma membrane"/>
    <property type="evidence" value="ECO:0007669"/>
    <property type="project" value="UniProtKB-SubCell"/>
</dbReference>
<evidence type="ECO:0000313" key="14">
    <source>
        <dbReference type="Proteomes" id="UP000192478"/>
    </source>
</evidence>
<evidence type="ECO:0000259" key="10">
    <source>
        <dbReference type="Pfam" id="PF04290"/>
    </source>
</evidence>
<organism evidence="12 14">
    <name type="scientific">Clostridium formicaceticum</name>
    <dbReference type="NCBI Taxonomy" id="1497"/>
    <lineage>
        <taxon>Bacteria</taxon>
        <taxon>Bacillati</taxon>
        <taxon>Bacillota</taxon>
        <taxon>Clostridia</taxon>
        <taxon>Eubacteriales</taxon>
        <taxon>Clostridiaceae</taxon>
        <taxon>Clostridium</taxon>
    </lineage>
</organism>
<keyword evidence="13" id="KW-1185">Reference proteome</keyword>
<comment type="similarity">
    <text evidence="8">Belongs to the TRAP transporter small permease family.</text>
</comment>
<sequence>MQTIRKFVDKIIELICITFVGAMTALVTWQVVTRYFFKNPSVITEQLSKYMFVWLVLLASSYVFGKREHMSIVFIKEKFTGSTGLVVDIIIELIIIAFALGILVLGGYKNVLLTMTQQDSVLPIKIGVLYGMLPVCGVLTTFYSLCNIIDIAKGFFKKEALKSKTT</sequence>
<evidence type="ECO:0000256" key="2">
    <source>
        <dbReference type="ARBA" id="ARBA00022448"/>
    </source>
</evidence>
<dbReference type="PANTHER" id="PTHR35011">
    <property type="entry name" value="2,3-DIKETO-L-GULONATE TRAP TRANSPORTER SMALL PERMEASE PROTEIN YIAM"/>
    <property type="match status" value="1"/>
</dbReference>
<feature type="domain" description="Tripartite ATP-independent periplasmic transporters DctQ component" evidence="10">
    <location>
        <begin position="23"/>
        <end position="152"/>
    </location>
</feature>
<dbReference type="PANTHER" id="PTHR35011:SF2">
    <property type="entry name" value="2,3-DIKETO-L-GULONATE TRAP TRANSPORTER SMALL PERMEASE PROTEIN YIAM"/>
    <property type="match status" value="1"/>
</dbReference>
<dbReference type="KEGG" id="cfm:BJL90_18365"/>
<keyword evidence="4" id="KW-0997">Cell inner membrane</keyword>
<proteinExistence type="inferred from homology"/>
<accession>A0AAC9WGU3</accession>
<keyword evidence="3" id="KW-1003">Cell membrane</keyword>
<evidence type="ECO:0000313" key="11">
    <source>
        <dbReference type="EMBL" id="AOY77646.1"/>
    </source>
</evidence>
<keyword evidence="5 9" id="KW-0812">Transmembrane</keyword>
<evidence type="ECO:0000256" key="6">
    <source>
        <dbReference type="ARBA" id="ARBA00022989"/>
    </source>
</evidence>
<dbReference type="EMBL" id="CP020559">
    <property type="protein sequence ID" value="ARE88231.1"/>
    <property type="molecule type" value="Genomic_DNA"/>
</dbReference>
<keyword evidence="2" id="KW-0813">Transport</keyword>
<feature type="transmembrane region" description="Helical" evidence="9">
    <location>
        <begin position="128"/>
        <end position="149"/>
    </location>
</feature>
<feature type="transmembrane region" description="Helical" evidence="9">
    <location>
        <begin position="12"/>
        <end position="32"/>
    </location>
</feature>
<evidence type="ECO:0000313" key="12">
    <source>
        <dbReference type="EMBL" id="ARE88231.1"/>
    </source>
</evidence>
<feature type="transmembrane region" description="Helical" evidence="9">
    <location>
        <begin position="85"/>
        <end position="108"/>
    </location>
</feature>
<evidence type="ECO:0000256" key="9">
    <source>
        <dbReference type="SAM" id="Phobius"/>
    </source>
</evidence>
<dbReference type="AlphaFoldDB" id="A0AAC9WGU3"/>
<dbReference type="Proteomes" id="UP000177894">
    <property type="component" value="Chromosome"/>
</dbReference>
<dbReference type="Proteomes" id="UP000192478">
    <property type="component" value="Chromosome"/>
</dbReference>
<evidence type="ECO:0000256" key="4">
    <source>
        <dbReference type="ARBA" id="ARBA00022519"/>
    </source>
</evidence>
<dbReference type="InterPro" id="IPR055348">
    <property type="entry name" value="DctQ"/>
</dbReference>
<evidence type="ECO:0000256" key="3">
    <source>
        <dbReference type="ARBA" id="ARBA00022475"/>
    </source>
</evidence>
<keyword evidence="6 9" id="KW-1133">Transmembrane helix</keyword>
<evidence type="ECO:0000256" key="8">
    <source>
        <dbReference type="ARBA" id="ARBA00038436"/>
    </source>
</evidence>
<reference evidence="12 14" key="2">
    <citation type="submission" date="2017-03" db="EMBL/GenBank/DDBJ databases">
        <title>Complete sequence of Clostridium formicaceticum DSM 92.</title>
        <authorList>
            <person name="Poehlein A."/>
            <person name="Karl M."/>
            <person name="Bengelsdorf F.R."/>
            <person name="Duerre P."/>
            <person name="Daniel R."/>
        </authorList>
    </citation>
    <scope>NUCLEOTIDE SEQUENCE [LARGE SCALE GENOMIC DNA]</scope>
    <source>
        <strain evidence="12 14">DSM 92</strain>
    </source>
</reference>
<dbReference type="EMBL" id="CP017603">
    <property type="protein sequence ID" value="AOY77646.1"/>
    <property type="molecule type" value="Genomic_DNA"/>
</dbReference>
<dbReference type="Pfam" id="PF04290">
    <property type="entry name" value="DctQ"/>
    <property type="match status" value="1"/>
</dbReference>
<name>A0AAC9WGU3_9CLOT</name>
<evidence type="ECO:0000256" key="5">
    <source>
        <dbReference type="ARBA" id="ARBA00022692"/>
    </source>
</evidence>
<evidence type="ECO:0000313" key="13">
    <source>
        <dbReference type="Proteomes" id="UP000177894"/>
    </source>
</evidence>
<dbReference type="GO" id="GO:0022857">
    <property type="term" value="F:transmembrane transporter activity"/>
    <property type="evidence" value="ECO:0007669"/>
    <property type="project" value="TreeGrafter"/>
</dbReference>
<keyword evidence="7 9" id="KW-0472">Membrane</keyword>
<protein>
    <submittedName>
        <fullName evidence="12">2,3-diketo-L-gulonate TRAP transporter small permease protein YiaM</fullName>
    </submittedName>
    <submittedName>
        <fullName evidence="11">C4-dicarboxylate ABC transporter permease</fullName>
    </submittedName>
</protein>
<evidence type="ECO:0000256" key="7">
    <source>
        <dbReference type="ARBA" id="ARBA00023136"/>
    </source>
</evidence>
<dbReference type="InterPro" id="IPR007387">
    <property type="entry name" value="TRAP_DctQ"/>
</dbReference>
<reference evidence="11 13" key="1">
    <citation type="submission" date="2016-10" db="EMBL/GenBank/DDBJ databases">
        <title>Complete Genome Sequence of Acetogen Clostridium formicoaceticum ATCC 27076.</title>
        <authorList>
            <person name="Bao T."/>
            <person name="Cheng C."/>
            <person name="Zhao J."/>
            <person name="Yang S.-T."/>
            <person name="Wang J."/>
            <person name="Wang M."/>
        </authorList>
    </citation>
    <scope>NUCLEOTIDE SEQUENCE [LARGE SCALE GENOMIC DNA]</scope>
    <source>
        <strain evidence="11 13">ATCC 27076</strain>
    </source>
</reference>
<dbReference type="RefSeq" id="WP_070971505.1">
    <property type="nucleotide sequence ID" value="NZ_CP017603.1"/>
</dbReference>
<evidence type="ECO:0000256" key="1">
    <source>
        <dbReference type="ARBA" id="ARBA00004429"/>
    </source>
</evidence>